<feature type="region of interest" description="Disordered" evidence="8">
    <location>
        <begin position="1339"/>
        <end position="1525"/>
    </location>
</feature>
<evidence type="ECO:0000313" key="17">
    <source>
        <dbReference type="RefSeq" id="XP_065675195.1"/>
    </source>
</evidence>
<dbReference type="RefSeq" id="XP_065675190.1">
    <property type="nucleotide sequence ID" value="XM_065819118.1"/>
</dbReference>
<keyword evidence="7" id="KW-0175">Coiled coil</keyword>
<feature type="domain" description="Matrin-type" evidence="10">
    <location>
        <begin position="231"/>
        <end position="261"/>
    </location>
</feature>
<dbReference type="SUPFAM" id="SSF57667">
    <property type="entry name" value="beta-beta-alpha zinc fingers"/>
    <property type="match status" value="2"/>
</dbReference>
<dbReference type="InterPro" id="IPR003604">
    <property type="entry name" value="Matrin/U1-like-C_Znf_C2H2"/>
</dbReference>
<dbReference type="RefSeq" id="XP_065675192.1">
    <property type="nucleotide sequence ID" value="XM_065819120.1"/>
</dbReference>
<dbReference type="Gene3D" id="3.30.160.60">
    <property type="entry name" value="Classic Zinc Finger"/>
    <property type="match status" value="2"/>
</dbReference>
<evidence type="ECO:0000256" key="6">
    <source>
        <dbReference type="PROSITE-ProRule" id="PRU00042"/>
    </source>
</evidence>
<dbReference type="RefSeq" id="XP_065675195.1">
    <property type="nucleotide sequence ID" value="XM_065819123.1"/>
</dbReference>
<reference evidence="12 13" key="1">
    <citation type="submission" date="2025-05" db="UniProtKB">
        <authorList>
            <consortium name="RefSeq"/>
        </authorList>
    </citation>
    <scope>IDENTIFICATION</scope>
</reference>
<evidence type="ECO:0000256" key="2">
    <source>
        <dbReference type="ARBA" id="ARBA00022723"/>
    </source>
</evidence>
<feature type="compositionally biased region" description="Basic and acidic residues" evidence="8">
    <location>
        <begin position="1357"/>
        <end position="1388"/>
    </location>
</feature>
<evidence type="ECO:0000256" key="4">
    <source>
        <dbReference type="ARBA" id="ARBA00022833"/>
    </source>
</evidence>
<dbReference type="SMART" id="SM00355">
    <property type="entry name" value="ZnF_C2H2"/>
    <property type="match status" value="5"/>
</dbReference>
<organism evidence="11 13">
    <name type="scientific">Hydra vulgaris</name>
    <name type="common">Hydra</name>
    <name type="synonym">Hydra attenuata</name>
    <dbReference type="NCBI Taxonomy" id="6087"/>
    <lineage>
        <taxon>Eukaryota</taxon>
        <taxon>Metazoa</taxon>
        <taxon>Cnidaria</taxon>
        <taxon>Hydrozoa</taxon>
        <taxon>Hydroidolina</taxon>
        <taxon>Anthoathecata</taxon>
        <taxon>Aplanulata</taxon>
        <taxon>Hydridae</taxon>
        <taxon>Hydra</taxon>
    </lineage>
</organism>
<gene>
    <name evidence="12 13 14 15 16 17" type="primary">LOC100204642</name>
</gene>
<evidence type="ECO:0000259" key="10">
    <source>
        <dbReference type="PROSITE" id="PS50171"/>
    </source>
</evidence>
<dbReference type="PROSITE" id="PS50171">
    <property type="entry name" value="ZF_MATRIN"/>
    <property type="match status" value="1"/>
</dbReference>
<dbReference type="SMART" id="SM00451">
    <property type="entry name" value="ZnF_U1"/>
    <property type="match status" value="4"/>
</dbReference>
<dbReference type="RefSeq" id="XP_065675193.1">
    <property type="nucleotide sequence ID" value="XM_065819121.1"/>
</dbReference>
<evidence type="ECO:0000313" key="13">
    <source>
        <dbReference type="RefSeq" id="XP_065675191.1"/>
    </source>
</evidence>
<feature type="compositionally biased region" description="Basic residues" evidence="8">
    <location>
        <begin position="739"/>
        <end position="755"/>
    </location>
</feature>
<evidence type="ECO:0000256" key="1">
    <source>
        <dbReference type="ARBA" id="ARBA00004123"/>
    </source>
</evidence>
<feature type="region of interest" description="Disordered" evidence="8">
    <location>
        <begin position="1"/>
        <end position="23"/>
    </location>
</feature>
<feature type="region of interest" description="Disordered" evidence="8">
    <location>
        <begin position="960"/>
        <end position="1013"/>
    </location>
</feature>
<evidence type="ECO:0000256" key="7">
    <source>
        <dbReference type="SAM" id="Coils"/>
    </source>
</evidence>
<name>A0ABM4DKY1_HYDVU</name>
<dbReference type="InterPro" id="IPR036236">
    <property type="entry name" value="Znf_C2H2_sf"/>
</dbReference>
<comment type="subcellular location">
    <subcellularLocation>
        <location evidence="1">Nucleus</location>
    </subcellularLocation>
</comment>
<proteinExistence type="predicted"/>
<keyword evidence="5" id="KW-0539">Nucleus</keyword>
<keyword evidence="3 6" id="KW-0863">Zinc-finger</keyword>
<feature type="region of interest" description="Disordered" evidence="8">
    <location>
        <begin position="1098"/>
        <end position="1190"/>
    </location>
</feature>
<evidence type="ECO:0000313" key="14">
    <source>
        <dbReference type="RefSeq" id="XP_065675192.1"/>
    </source>
</evidence>
<dbReference type="GeneID" id="100204642"/>
<feature type="compositionally biased region" description="Polar residues" evidence="8">
    <location>
        <begin position="996"/>
        <end position="1013"/>
    </location>
</feature>
<feature type="compositionally biased region" description="Basic and acidic residues" evidence="8">
    <location>
        <begin position="1"/>
        <end position="15"/>
    </location>
</feature>
<feature type="compositionally biased region" description="Basic and acidic residues" evidence="8">
    <location>
        <begin position="683"/>
        <end position="693"/>
    </location>
</feature>
<feature type="compositionally biased region" description="Polar residues" evidence="8">
    <location>
        <begin position="961"/>
        <end position="971"/>
    </location>
</feature>
<sequence>MHRDSNKKPGVERSPPRRRRSPANRESFYCSYCKCQLLTKHLLEEHNRSPVHKQKKILIEKAISDGLQFCYSCEKIFPSKIELDAHCLMSRHQPLYRVEEMHEFRKRKEEDNVETVMPYPSNEAEKRRMKESKERKDIVSKLNKMKENDPDQVEIDLSFQARNAVYCKVCNVDCMNASNFKIHIDSWRHRAEMEKRDLVDNKIKETSIVKETEIKQQKGNVPTNLISVMQYFCEVCSAPCTSEENYLSHCRGKKHLRKISSMQRPYKCYTCHEDFNSEKPYSIHLESRSHMEKAFKNRNKDALKTNVSNEEWIEKRDKGIESEQKKDHQRRTYKDDRRKSIERHTDERMMSKDERRDKVEKSSYSTSRKIDISSSASQENIVDLREKLKGKSPLVAQPLKVDVPPSNNVIIADHIDMNKRAIEKELEAKFKKLSQEYENNLAALRVRLTMEREEDIATYQRLENTYKRLCEDEDFIREDLRVMQDSDPRKEDYIRDMIRIQDDMREVRQQLEFREMMIIKRESLFRLKFPNADNKVILNKNDNDSLMYQQVNNYTDDVQLTKSNTNVNPVLSGPSKESDDLRLELERERLLKRLGPELEAIDPLIREKLLSVILNKDVSQIDKPSLTQSSMKSTMKDDKISLTEREKQLESELEKLRTKTAPVVTERKRITKSLVPYEDEDEKAVKKPNRDRSSSNSRNSSDSEDSKHAKKRHRKKSPMSRNRGRTKRSRSADSEEMRKKRKRSRSRERKRKSSGRKNDDRKRSSDKRKEEKKPIKMKLQARQTQNMIKSANPLPDDSNSEDEKTNNIQSQPTSIIPVIGSKNIPLHQVLQPPYGGNVPIIHNIQQVGMHNPQQAQSMLNSQQVATMRNPHEQQVNVRPNQVPSQPRREQFSLWNRAAAPSKQSIDSPKEDVWDIAFSGNQLKEKEMNEISNIFSASAEIPRQLPTEILDILRNVAPMLKNMSSPNTQPEQSGHKLRQKVEPQSKTQKHTQEQEESFTNKPLQTMVSQESVTSAGGKVRSILKKIKDPVPAMSGERREEETKTVPTLIPGLELSGTDIKRDIIKVDSQPRGFANEMHSQDVNEGSAYLHENYSNISRNQRDLGINSRDNRDNNKYRSQAFSSSMNINDNVERYNSGPNFRKNDMDIIDPSSGSLHMPSGRHLDSYPLHEESKRGNNEYEPHYGESRDPYLDVNPIPQSKSTNILENKRLDNFQRDNYSRYPDNFTPPHQDRWVPSREVSWIRDNLRQPPVDNFLISGRDDPRNLAPRIEPKWIPRDDQRLLPPIEDGRNIPRGYEEPLKDYYPQERLPHLDDRLPIRRDGESEDQFYERFERFYAMKRESERDGVKFPPPPPGPVIHDPRNLPDPRAMARDDFFRRREQNIHPEDRYLHSAPPAFVDRVDDSRRGRPFADYDDVKAPLKDERQPIDGDRRIPPKEFNQYDNRRPLNKELDSFPASQRVMDNQRPAEEVPVKLPHELRNEGDRRNHGADPVRVPPSNHNNQRGPPVDPYAPKQAPPPRRPFNKPNY</sequence>
<feature type="coiled-coil region" evidence="7">
    <location>
        <begin position="423"/>
        <end position="510"/>
    </location>
</feature>
<dbReference type="PROSITE" id="PS50157">
    <property type="entry name" value="ZINC_FINGER_C2H2_2"/>
    <property type="match status" value="1"/>
</dbReference>
<dbReference type="PROSITE" id="PS00028">
    <property type="entry name" value="ZINC_FINGER_C2H2_1"/>
    <property type="match status" value="2"/>
</dbReference>
<dbReference type="InterPro" id="IPR013087">
    <property type="entry name" value="Znf_C2H2_type"/>
</dbReference>
<feature type="compositionally biased region" description="Polar residues" evidence="8">
    <location>
        <begin position="362"/>
        <end position="376"/>
    </location>
</feature>
<evidence type="ECO:0000256" key="8">
    <source>
        <dbReference type="SAM" id="MobiDB-lite"/>
    </source>
</evidence>
<feature type="compositionally biased region" description="Polar residues" evidence="8">
    <location>
        <begin position="1115"/>
        <end position="1128"/>
    </location>
</feature>
<evidence type="ECO:0000313" key="12">
    <source>
        <dbReference type="RefSeq" id="XP_065675190.1"/>
    </source>
</evidence>
<keyword evidence="4" id="KW-0862">Zinc</keyword>
<evidence type="ECO:0000313" key="16">
    <source>
        <dbReference type="RefSeq" id="XP_065675194.1"/>
    </source>
</evidence>
<keyword evidence="2" id="KW-0479">Metal-binding</keyword>
<protein>
    <submittedName>
        <fullName evidence="12 13">Uncharacterized protein LOC100204642</fullName>
    </submittedName>
</protein>
<dbReference type="RefSeq" id="XP_065675191.1">
    <property type="nucleotide sequence ID" value="XM_065819119.1"/>
</dbReference>
<feature type="domain" description="C2H2-type" evidence="9">
    <location>
        <begin position="28"/>
        <end position="57"/>
    </location>
</feature>
<feature type="compositionally biased region" description="Basic and acidic residues" evidence="8">
    <location>
        <begin position="756"/>
        <end position="774"/>
    </location>
</feature>
<dbReference type="Proteomes" id="UP001652625">
    <property type="component" value="Chromosome 15"/>
</dbReference>
<dbReference type="InterPro" id="IPR000690">
    <property type="entry name" value="Matrin/U1-C_Znf_C2H2"/>
</dbReference>
<evidence type="ECO:0000313" key="11">
    <source>
        <dbReference type="Proteomes" id="UP001652625"/>
    </source>
</evidence>
<evidence type="ECO:0000259" key="9">
    <source>
        <dbReference type="PROSITE" id="PS50157"/>
    </source>
</evidence>
<feature type="compositionally biased region" description="Basic and acidic residues" evidence="8">
    <location>
        <begin position="1440"/>
        <end position="1450"/>
    </location>
</feature>
<accession>A0ABM4DKY1</accession>
<evidence type="ECO:0000256" key="3">
    <source>
        <dbReference type="ARBA" id="ARBA00022771"/>
    </source>
</evidence>
<feature type="compositionally biased region" description="Basic residues" evidence="8">
    <location>
        <begin position="708"/>
        <end position="729"/>
    </location>
</feature>
<feature type="compositionally biased region" description="Basic and acidic residues" evidence="8">
    <location>
        <begin position="1160"/>
        <end position="1189"/>
    </location>
</feature>
<feature type="compositionally biased region" description="Pro residues" evidence="8">
    <location>
        <begin position="1504"/>
        <end position="1518"/>
    </location>
</feature>
<evidence type="ECO:0000256" key="5">
    <source>
        <dbReference type="ARBA" id="ARBA00023242"/>
    </source>
</evidence>
<feature type="compositionally biased region" description="Basic and acidic residues" evidence="8">
    <location>
        <begin position="1463"/>
        <end position="1488"/>
    </location>
</feature>
<evidence type="ECO:0000313" key="15">
    <source>
        <dbReference type="RefSeq" id="XP_065675193.1"/>
    </source>
</evidence>
<keyword evidence="11" id="KW-1185">Reference proteome</keyword>
<feature type="compositionally biased region" description="Basic and acidic residues" evidence="8">
    <location>
        <begin position="318"/>
        <end position="361"/>
    </location>
</feature>
<feature type="compositionally biased region" description="Basic and acidic residues" evidence="8">
    <location>
        <begin position="1397"/>
        <end position="1433"/>
    </location>
</feature>
<feature type="region of interest" description="Disordered" evidence="8">
    <location>
        <begin position="675"/>
        <end position="808"/>
    </location>
</feature>
<dbReference type="Pfam" id="PF12874">
    <property type="entry name" value="zf-met"/>
    <property type="match status" value="2"/>
</dbReference>
<feature type="region of interest" description="Disordered" evidence="8">
    <location>
        <begin position="318"/>
        <end position="376"/>
    </location>
</feature>
<dbReference type="RefSeq" id="XP_065675194.1">
    <property type="nucleotide sequence ID" value="XM_065819122.1"/>
</dbReference>